<reference evidence="1" key="1">
    <citation type="journal article" date="2015" name="Nature">
        <title>Complex archaea that bridge the gap between prokaryotes and eukaryotes.</title>
        <authorList>
            <person name="Spang A."/>
            <person name="Saw J.H."/>
            <person name="Jorgensen S.L."/>
            <person name="Zaremba-Niedzwiedzka K."/>
            <person name="Martijn J."/>
            <person name="Lind A.E."/>
            <person name="van Eijk R."/>
            <person name="Schleper C."/>
            <person name="Guy L."/>
            <person name="Ettema T.J."/>
        </authorList>
    </citation>
    <scope>NUCLEOTIDE SEQUENCE</scope>
</reference>
<sequence length="248" mass="28718">MNPTYSKDQILSMQPTPNNVLILIDRKQDEYKMSDGNKLYLDCSFEPEQHAPVTGHVVAICKKLIFSTSPGDSFSLDWETDLQLQVGDYVISYYLSAINALSNGRFLTDEYNNQYLVLRYDKLFASKRGDMVRPINGFNLLTPIKGVIQEDLRDRMKKMKLMIPDTVKSGKNAIMARVKYVADPVKRYRDPRYYDFDDKLTPGDIIIFHGKSNIPLEFAYHASLEGRQVFYRIQRHYMFAKADESILN</sequence>
<organism evidence="1">
    <name type="scientific">marine sediment metagenome</name>
    <dbReference type="NCBI Taxonomy" id="412755"/>
    <lineage>
        <taxon>unclassified sequences</taxon>
        <taxon>metagenomes</taxon>
        <taxon>ecological metagenomes</taxon>
    </lineage>
</organism>
<evidence type="ECO:0000313" key="1">
    <source>
        <dbReference type="EMBL" id="KKL58269.1"/>
    </source>
</evidence>
<comment type="caution">
    <text evidence="1">The sequence shown here is derived from an EMBL/GenBank/DDBJ whole genome shotgun (WGS) entry which is preliminary data.</text>
</comment>
<protein>
    <submittedName>
        <fullName evidence="1">Uncharacterized protein</fullName>
    </submittedName>
</protein>
<proteinExistence type="predicted"/>
<dbReference type="AlphaFoldDB" id="A0A0F9D9G7"/>
<dbReference type="EMBL" id="LAZR01029882">
    <property type="protein sequence ID" value="KKL58269.1"/>
    <property type="molecule type" value="Genomic_DNA"/>
</dbReference>
<gene>
    <name evidence="1" type="ORF">LCGC14_2227070</name>
</gene>
<accession>A0A0F9D9G7</accession>
<name>A0A0F9D9G7_9ZZZZ</name>